<dbReference type="InterPro" id="IPR016024">
    <property type="entry name" value="ARM-type_fold"/>
</dbReference>
<dbReference type="Gene3D" id="1.25.10.10">
    <property type="entry name" value="Leucine-rich Repeat Variant"/>
    <property type="match status" value="2"/>
</dbReference>
<dbReference type="InterPro" id="IPR011989">
    <property type="entry name" value="ARM-like"/>
</dbReference>
<gene>
    <name evidence="1" type="ORF">SLINC_7392</name>
</gene>
<dbReference type="SUPFAM" id="SSF48371">
    <property type="entry name" value="ARM repeat"/>
    <property type="match status" value="1"/>
</dbReference>
<name>A0A1B1MLZ0_STRLN</name>
<accession>A0A1B1MLZ0</accession>
<proteinExistence type="predicted"/>
<dbReference type="RefSeq" id="WP_067443163.1">
    <property type="nucleotide sequence ID" value="NZ_CP016438.1"/>
</dbReference>
<dbReference type="Proteomes" id="UP000092598">
    <property type="component" value="Chromosome"/>
</dbReference>
<dbReference type="AlphaFoldDB" id="A0A1B1MLZ0"/>
<sequence>MRVVELSAEALDTVPWERLESADPNVPAKEVRRVMRRLVRKGPESTDRDCWPLFSALAGTSDAPSALTTAVVPFVVALAADPRTGARSTLVELMVFLFEQSPAGAAQPEVWRHAHHTAQDLLADPEPVVRRAALSLADGPGRLLDRWRDERDPAVRIPLLLALGEFAAETEVRTLLTGLLRDADPVLRVTAVHALAGREPEIAVRELDALVEILADPALRPRWEGVWYIPDADGALSRENIADWTAALFETVPVAATRFVTRLAGAADPVEDADLLRAVVEHAWRLLVSHRSAEGALLPVVGRLLDHSDATVRLTSAHFLGAAGPRARAYADRLAGLLDDPGEGELLDGTVGEHARWALARMDDPRALPGLVESLCTPHHQELGRSWAGGGPRRPEVVDVLGPLRAHADLLLPAVREELRRDGPYSLRSDLLDVVRAWGPDALPALPEVTACLADMYSGHSAGRALAALGPAAASAATAVRERIGLDPPGNHPWWHWILGRIGGGDPAQNLRVVGETLPREGEPASGGGMAGHLADFGAEAAPYADRLRYLLTNGEGWVRTQAAVALWPVTGERDPARSVLEEEILAFTADREYYGMFDTALRALIRMGPLGPTVRTALHTLREQDRRLSAHGDYRAILDDETRLALIDEALSLKG</sequence>
<dbReference type="KEGG" id="sls:SLINC_7392"/>
<dbReference type="PATRIC" id="fig|1915.4.peg.8135"/>
<reference evidence="1 2" key="1">
    <citation type="submission" date="2016-07" db="EMBL/GenBank/DDBJ databases">
        <title>Enhancement of antibiotic productionsby engineered nitrateutilization in actinobacteria.</title>
        <authorList>
            <person name="Meng S.C."/>
        </authorList>
    </citation>
    <scope>NUCLEOTIDE SEQUENCE [LARGE SCALE GENOMIC DNA]</scope>
    <source>
        <strain evidence="1 2">NRRL 2936</strain>
    </source>
</reference>
<dbReference type="STRING" id="1915.SLINC_7392"/>
<dbReference type="EMBL" id="CP016438">
    <property type="protein sequence ID" value="ANS69616.1"/>
    <property type="molecule type" value="Genomic_DNA"/>
</dbReference>
<organism evidence="1 2">
    <name type="scientific">Streptomyces lincolnensis</name>
    <dbReference type="NCBI Taxonomy" id="1915"/>
    <lineage>
        <taxon>Bacteria</taxon>
        <taxon>Bacillati</taxon>
        <taxon>Actinomycetota</taxon>
        <taxon>Actinomycetes</taxon>
        <taxon>Kitasatosporales</taxon>
        <taxon>Streptomycetaceae</taxon>
        <taxon>Streptomyces</taxon>
    </lineage>
</organism>
<evidence type="ECO:0000313" key="2">
    <source>
        <dbReference type="Proteomes" id="UP000092598"/>
    </source>
</evidence>
<dbReference type="Pfam" id="PF13646">
    <property type="entry name" value="HEAT_2"/>
    <property type="match status" value="1"/>
</dbReference>
<protein>
    <submittedName>
        <fullName evidence="1">Uncharacterized protein</fullName>
    </submittedName>
</protein>
<evidence type="ECO:0000313" key="1">
    <source>
        <dbReference type="EMBL" id="ANS69616.1"/>
    </source>
</evidence>
<keyword evidence="2" id="KW-1185">Reference proteome</keyword>
<dbReference type="OrthoDB" id="292843at2"/>